<evidence type="ECO:0000313" key="1">
    <source>
        <dbReference type="EMBL" id="KAG6294519.1"/>
    </source>
</evidence>
<reference evidence="1 2" key="1">
    <citation type="journal article" date="2020" name="bioRxiv">
        <title>Whole genome comparisons of ergot fungi reveals the divergence and evolution of species within the genus Claviceps are the result of varying mechanisms driving genome evolution and host range expansion.</title>
        <authorList>
            <person name="Wyka S.A."/>
            <person name="Mondo S.J."/>
            <person name="Liu M."/>
            <person name="Dettman J."/>
            <person name="Nalam V."/>
            <person name="Broders K.D."/>
        </authorList>
    </citation>
    <scope>NUCLEOTIDE SEQUENCE [LARGE SCALE GENOMIC DNA]</scope>
    <source>
        <strain evidence="1 2">Clav52</strain>
    </source>
</reference>
<comment type="caution">
    <text evidence="1">The sequence shown here is derived from an EMBL/GenBank/DDBJ whole genome shotgun (WGS) entry which is preliminary data.</text>
</comment>
<accession>A0A9P7U5T0</accession>
<organism evidence="1 2">
    <name type="scientific">Claviceps aff. purpurea</name>
    <dbReference type="NCBI Taxonomy" id="1967640"/>
    <lineage>
        <taxon>Eukaryota</taxon>
        <taxon>Fungi</taxon>
        <taxon>Dikarya</taxon>
        <taxon>Ascomycota</taxon>
        <taxon>Pezizomycotina</taxon>
        <taxon>Sordariomycetes</taxon>
        <taxon>Hypocreomycetidae</taxon>
        <taxon>Hypocreales</taxon>
        <taxon>Clavicipitaceae</taxon>
        <taxon>Claviceps</taxon>
    </lineage>
</organism>
<dbReference type="Proteomes" id="UP000707071">
    <property type="component" value="Unassembled WGS sequence"/>
</dbReference>
<evidence type="ECO:0000313" key="2">
    <source>
        <dbReference type="Proteomes" id="UP000707071"/>
    </source>
</evidence>
<protein>
    <submittedName>
        <fullName evidence="1">Uncharacterized protein</fullName>
    </submittedName>
</protein>
<proteinExistence type="predicted"/>
<sequence>MAVRYTMAKPGSRLSWERAARGTQGKQGTETLCGRWPRSHHEWRLWTPLPPTPHKPQHKKRLHVAEGILCTHDDGEYCMVWSTSTTTKTALAALTRWEIAKHEMEREAFLHYDLAKPRPEPEINVNFQGQEL</sequence>
<name>A0A9P7U5T0_9HYPO</name>
<keyword evidence="2" id="KW-1185">Reference proteome</keyword>
<dbReference type="EMBL" id="SRRH01000217">
    <property type="protein sequence ID" value="KAG6294519.1"/>
    <property type="molecule type" value="Genomic_DNA"/>
</dbReference>
<dbReference type="AlphaFoldDB" id="A0A9P7U5T0"/>
<gene>
    <name evidence="1" type="ORF">E4U09_002580</name>
</gene>